<feature type="region of interest" description="Disordered" evidence="3">
    <location>
        <begin position="409"/>
        <end position="447"/>
    </location>
</feature>
<proteinExistence type="inferred from homology"/>
<dbReference type="GO" id="GO:0003885">
    <property type="term" value="F:D-arabinono-1,4-lactone oxidase activity"/>
    <property type="evidence" value="ECO:0007669"/>
    <property type="project" value="InterPro"/>
</dbReference>
<feature type="domain" description="FAD-binding PCMH-type" evidence="4">
    <location>
        <begin position="12"/>
        <end position="179"/>
    </location>
</feature>
<gene>
    <name evidence="5" type="ORF">BZL29_3695</name>
</gene>
<dbReference type="Proteomes" id="UP000188532">
    <property type="component" value="Unassembled WGS sequence"/>
</dbReference>
<accession>A0A1V3XCB4</accession>
<dbReference type="GO" id="GO:0080049">
    <property type="term" value="F:L-gulono-1,4-lactone dehydrogenase activity"/>
    <property type="evidence" value="ECO:0007669"/>
    <property type="project" value="TreeGrafter"/>
</dbReference>
<feature type="region of interest" description="Disordered" evidence="3">
    <location>
        <begin position="346"/>
        <end position="369"/>
    </location>
</feature>
<dbReference type="PANTHER" id="PTHR43762:SF1">
    <property type="entry name" value="D-ARABINONO-1,4-LACTONE OXIDASE"/>
    <property type="match status" value="1"/>
</dbReference>
<name>A0A1V3XCB4_MYCKA</name>
<sequence>MSTVWRNWAGEQLCAPSQIVRPTSEAELAEVVVKAAQRGERVRAVGTGHSFTDCACTDGVMVDMAGMQRVIDVDVATGLATVQGGARLHPLFAQLAERGLGLENQGDIDKQSITGATATATHGTGARFTNVSAQVVSLRLVTAGGDILTLSEGDDYLAARVSIGALGVISQVTLRVVPLFTLHRDDELRPLADTLERLDEQVDGNDHFEFFVFPYGDTALTRTTRRSDEKPRPLPVWKRRINDYAENAALSLICRTGRQFPSAAPALNRLMTNLMSPATVQDHGWKVYASARNVKFTEMEYAIPREHAREGVQRVIDLVRRRNLPIMFPLEVRFGAPTMPSCRPRMTATPATSPCTSTPAWSSKPISAPSKRSWTNMRAVRIGVSATIRAPARFVIGIPLGIASRRSAIASTPTGSSSTTTPGGSSAPDGATNGTTCRDQSPWLATC</sequence>
<evidence type="ECO:0000256" key="2">
    <source>
        <dbReference type="ARBA" id="ARBA00023002"/>
    </source>
</evidence>
<evidence type="ECO:0000256" key="3">
    <source>
        <dbReference type="SAM" id="MobiDB-lite"/>
    </source>
</evidence>
<dbReference type="InterPro" id="IPR036318">
    <property type="entry name" value="FAD-bd_PCMH-like_sf"/>
</dbReference>
<dbReference type="PANTHER" id="PTHR43762">
    <property type="entry name" value="L-GULONOLACTONE OXIDASE"/>
    <property type="match status" value="1"/>
</dbReference>
<dbReference type="InterPro" id="IPR006093">
    <property type="entry name" value="Oxy_OxRdtase_FAD_BS"/>
</dbReference>
<dbReference type="NCBIfam" id="TIGR01679">
    <property type="entry name" value="bact_FAD_ox"/>
    <property type="match status" value="1"/>
</dbReference>
<dbReference type="InterPro" id="IPR016167">
    <property type="entry name" value="FAD-bd_PCMH_sub1"/>
</dbReference>
<feature type="compositionally biased region" description="Low complexity" evidence="3">
    <location>
        <begin position="409"/>
        <end position="428"/>
    </location>
</feature>
<dbReference type="InterPro" id="IPR007173">
    <property type="entry name" value="ALO_C"/>
</dbReference>
<dbReference type="Gene3D" id="3.30.465.10">
    <property type="match status" value="1"/>
</dbReference>
<dbReference type="InterPro" id="IPR006094">
    <property type="entry name" value="Oxid_FAD_bind_N"/>
</dbReference>
<evidence type="ECO:0000313" key="5">
    <source>
        <dbReference type="EMBL" id="OOK76845.1"/>
    </source>
</evidence>
<dbReference type="InterPro" id="IPR016166">
    <property type="entry name" value="FAD-bd_PCMH"/>
</dbReference>
<comment type="caution">
    <text evidence="5">The sequence shown here is derived from an EMBL/GenBank/DDBJ whole genome shotgun (WGS) entry which is preliminary data.</text>
</comment>
<evidence type="ECO:0000313" key="6">
    <source>
        <dbReference type="Proteomes" id="UP000188532"/>
    </source>
</evidence>
<dbReference type="SUPFAM" id="SSF56176">
    <property type="entry name" value="FAD-binding/transporter-associated domain-like"/>
    <property type="match status" value="1"/>
</dbReference>
<feature type="compositionally biased region" description="Low complexity" evidence="3">
    <location>
        <begin position="347"/>
        <end position="363"/>
    </location>
</feature>
<evidence type="ECO:0000256" key="1">
    <source>
        <dbReference type="ARBA" id="ARBA00005466"/>
    </source>
</evidence>
<dbReference type="Pfam" id="PF04030">
    <property type="entry name" value="ALO"/>
    <property type="match status" value="1"/>
</dbReference>
<reference evidence="5 6" key="1">
    <citation type="submission" date="2017-02" db="EMBL/GenBank/DDBJ databases">
        <title>Complete genome sequences of Mycobacterium kansasii strains isolated from rhesus macaques.</title>
        <authorList>
            <person name="Panda A."/>
            <person name="Nagaraj S."/>
            <person name="Zhao X."/>
            <person name="Tettelin H."/>
            <person name="Detolla L.J."/>
        </authorList>
    </citation>
    <scope>NUCLEOTIDE SEQUENCE [LARGE SCALE GENOMIC DNA]</scope>
    <source>
        <strain evidence="5 6">11-3469</strain>
    </source>
</reference>
<dbReference type="EMBL" id="MVBN01000003">
    <property type="protein sequence ID" value="OOK76845.1"/>
    <property type="molecule type" value="Genomic_DNA"/>
</dbReference>
<dbReference type="PROSITE" id="PS00862">
    <property type="entry name" value="OX2_COVAL_FAD"/>
    <property type="match status" value="1"/>
</dbReference>
<dbReference type="AlphaFoldDB" id="A0A1V3XCB4"/>
<organism evidence="5 6">
    <name type="scientific">Mycobacterium kansasii</name>
    <dbReference type="NCBI Taxonomy" id="1768"/>
    <lineage>
        <taxon>Bacteria</taxon>
        <taxon>Bacillati</taxon>
        <taxon>Actinomycetota</taxon>
        <taxon>Actinomycetes</taxon>
        <taxon>Mycobacteriales</taxon>
        <taxon>Mycobacteriaceae</taxon>
        <taxon>Mycobacterium</taxon>
    </lineage>
</organism>
<keyword evidence="2" id="KW-0560">Oxidoreductase</keyword>
<protein>
    <submittedName>
        <fullName evidence="5">FAD-linked oxidoreductase family protein</fullName>
    </submittedName>
</protein>
<dbReference type="GO" id="GO:0071949">
    <property type="term" value="F:FAD binding"/>
    <property type="evidence" value="ECO:0007669"/>
    <property type="project" value="InterPro"/>
</dbReference>
<dbReference type="InterPro" id="IPR010031">
    <property type="entry name" value="FAD_lactone_oxidase-like"/>
</dbReference>
<dbReference type="STRING" id="1768.B1T50_00020"/>
<dbReference type="Gene3D" id="3.30.43.10">
    <property type="entry name" value="Uridine Diphospho-n-acetylenolpyruvylglucosamine Reductase, domain 2"/>
    <property type="match status" value="1"/>
</dbReference>
<dbReference type="PROSITE" id="PS51387">
    <property type="entry name" value="FAD_PCMH"/>
    <property type="match status" value="1"/>
</dbReference>
<comment type="similarity">
    <text evidence="1">Belongs to the oxygen-dependent FAD-linked oxidoreductase family.</text>
</comment>
<dbReference type="Pfam" id="PF01565">
    <property type="entry name" value="FAD_binding_4"/>
    <property type="match status" value="1"/>
</dbReference>
<evidence type="ECO:0000259" key="4">
    <source>
        <dbReference type="PROSITE" id="PS51387"/>
    </source>
</evidence>
<dbReference type="InterPro" id="IPR016169">
    <property type="entry name" value="FAD-bd_PCMH_sub2"/>
</dbReference>
<dbReference type="GO" id="GO:0016020">
    <property type="term" value="C:membrane"/>
    <property type="evidence" value="ECO:0007669"/>
    <property type="project" value="InterPro"/>
</dbReference>